<keyword evidence="5" id="KW-0997">Cell inner membrane</keyword>
<proteinExistence type="predicted"/>
<name>A0A7K1FEE4_9ACTN</name>
<feature type="compositionally biased region" description="Low complexity" evidence="11">
    <location>
        <begin position="447"/>
        <end position="461"/>
    </location>
</feature>
<dbReference type="CDD" id="cd06579">
    <property type="entry name" value="TM_PBP1_transp_AraH_like"/>
    <property type="match status" value="1"/>
</dbReference>
<sequence>MAATPDGAAAAPRTDPGRGHRGQERHLAVREGSRVELSRPRGELGLRRARHPLHTGLDRCQRPDRHHTRRSPDDRGRHCSGVSQGARPCRPTRRKQVGHVSPTEAAKRSPALQGRGDPSRARPAPRRRLDLEPIALPVTWVLVIVLFTILKPGVFLTQANISSILSSQAVLVVVTLAIVIPFTVGDLDVSVGAVVGFSAMLTAILNVQHDVPVFLAVLIAIVASMAIGLFNGIVATTMNVDLLIVTLGTGSLITGVTAWMSDLNTITGVSQGLVDAVVGHRILGIAPEFYYAMVIAVGLFYMLRYLPFGRRMLIVGQARDVALLSGINVNRTRVLGLVMCSGLAGLAGVLYVGNSGGATPSGGAELLLPAFAAAFLGATSIVPGRFNAFGSVIAVYFLVTGINGLQLLGAQTFVQQLFYGAALVVAVSVSSMVRARRKRRGDEEAEAAMTEAAEPAGDPPDATVPPGRRGNTDSKDTA</sequence>
<keyword evidence="14" id="KW-1185">Reference proteome</keyword>
<feature type="compositionally biased region" description="Low complexity" evidence="11">
    <location>
        <begin position="1"/>
        <end position="14"/>
    </location>
</feature>
<gene>
    <name evidence="13" type="ORF">GIS00_00770</name>
</gene>
<evidence type="ECO:0000256" key="6">
    <source>
        <dbReference type="ARBA" id="ARBA00022692"/>
    </source>
</evidence>
<evidence type="ECO:0000256" key="9">
    <source>
        <dbReference type="ARBA" id="ARBA00025439"/>
    </source>
</evidence>
<organism evidence="13 14">
    <name type="scientific">Nakamurella alba</name>
    <dbReference type="NCBI Taxonomy" id="2665158"/>
    <lineage>
        <taxon>Bacteria</taxon>
        <taxon>Bacillati</taxon>
        <taxon>Actinomycetota</taxon>
        <taxon>Actinomycetes</taxon>
        <taxon>Nakamurellales</taxon>
        <taxon>Nakamurellaceae</taxon>
        <taxon>Nakamurella</taxon>
    </lineage>
</organism>
<dbReference type="Pfam" id="PF02653">
    <property type="entry name" value="BPD_transp_2"/>
    <property type="match status" value="1"/>
</dbReference>
<comment type="function">
    <text evidence="9">Part of the ABC transporter complex LsrABCD involved in autoinducer 2 (AI-2) import. Probably responsible for the translocation of the substrate across the membrane.</text>
</comment>
<evidence type="ECO:0000256" key="4">
    <source>
        <dbReference type="ARBA" id="ARBA00022475"/>
    </source>
</evidence>
<feature type="compositionally biased region" description="Basic and acidic residues" evidence="11">
    <location>
        <begin position="15"/>
        <end position="46"/>
    </location>
</feature>
<keyword evidence="4" id="KW-1003">Cell membrane</keyword>
<feature type="transmembrane region" description="Helical" evidence="12">
    <location>
        <begin position="334"/>
        <end position="354"/>
    </location>
</feature>
<comment type="subunit">
    <text evidence="2">The complex is composed of two ATP-binding proteins (LsrA), two transmembrane proteins (LsrC and LsrD) and a solute-binding protein (LsrB).</text>
</comment>
<dbReference type="GO" id="GO:0022857">
    <property type="term" value="F:transmembrane transporter activity"/>
    <property type="evidence" value="ECO:0007669"/>
    <property type="project" value="InterPro"/>
</dbReference>
<feature type="region of interest" description="Disordered" evidence="11">
    <location>
        <begin position="1"/>
        <end position="125"/>
    </location>
</feature>
<keyword evidence="3" id="KW-0813">Transport</keyword>
<evidence type="ECO:0000256" key="12">
    <source>
        <dbReference type="SAM" id="Phobius"/>
    </source>
</evidence>
<keyword evidence="8 12" id="KW-0472">Membrane</keyword>
<evidence type="ECO:0000256" key="2">
    <source>
        <dbReference type="ARBA" id="ARBA00011262"/>
    </source>
</evidence>
<dbReference type="EMBL" id="WLYK01000001">
    <property type="protein sequence ID" value="MTD12475.1"/>
    <property type="molecule type" value="Genomic_DNA"/>
</dbReference>
<reference evidence="13 14" key="1">
    <citation type="submission" date="2019-11" db="EMBL/GenBank/DDBJ databases">
        <authorList>
            <person name="Jiang L.-Q."/>
        </authorList>
    </citation>
    <scope>NUCLEOTIDE SEQUENCE [LARGE SCALE GENOMIC DNA]</scope>
    <source>
        <strain evidence="13 14">YIM 132087</strain>
    </source>
</reference>
<evidence type="ECO:0000256" key="5">
    <source>
        <dbReference type="ARBA" id="ARBA00022519"/>
    </source>
</evidence>
<dbReference type="InterPro" id="IPR001851">
    <property type="entry name" value="ABC_transp_permease"/>
</dbReference>
<feature type="transmembrane region" description="Helical" evidence="12">
    <location>
        <begin position="366"/>
        <end position="382"/>
    </location>
</feature>
<feature type="transmembrane region" description="Helical" evidence="12">
    <location>
        <begin position="416"/>
        <end position="433"/>
    </location>
</feature>
<feature type="region of interest" description="Disordered" evidence="11">
    <location>
        <begin position="437"/>
        <end position="478"/>
    </location>
</feature>
<dbReference type="AlphaFoldDB" id="A0A7K1FEE4"/>
<dbReference type="PANTHER" id="PTHR32196">
    <property type="entry name" value="ABC TRANSPORTER PERMEASE PROTEIN YPHD-RELATED-RELATED"/>
    <property type="match status" value="1"/>
</dbReference>
<feature type="transmembrane region" description="Helical" evidence="12">
    <location>
        <begin position="134"/>
        <end position="155"/>
    </location>
</feature>
<evidence type="ECO:0000256" key="1">
    <source>
        <dbReference type="ARBA" id="ARBA00004651"/>
    </source>
</evidence>
<evidence type="ECO:0000256" key="3">
    <source>
        <dbReference type="ARBA" id="ARBA00022448"/>
    </source>
</evidence>
<dbReference type="Proteomes" id="UP000460221">
    <property type="component" value="Unassembled WGS sequence"/>
</dbReference>
<evidence type="ECO:0000256" key="7">
    <source>
        <dbReference type="ARBA" id="ARBA00022989"/>
    </source>
</evidence>
<evidence type="ECO:0000256" key="11">
    <source>
        <dbReference type="SAM" id="MobiDB-lite"/>
    </source>
</evidence>
<feature type="transmembrane region" description="Helical" evidence="12">
    <location>
        <begin position="242"/>
        <end position="261"/>
    </location>
</feature>
<dbReference type="PANTHER" id="PTHR32196:SF29">
    <property type="entry name" value="AUTOINDUCER 2 IMPORT SYSTEM PERMEASE PROTEIN LSRC"/>
    <property type="match status" value="1"/>
</dbReference>
<accession>A0A7K1FEE4</accession>
<evidence type="ECO:0000313" key="14">
    <source>
        <dbReference type="Proteomes" id="UP000460221"/>
    </source>
</evidence>
<evidence type="ECO:0000313" key="13">
    <source>
        <dbReference type="EMBL" id="MTD12475.1"/>
    </source>
</evidence>
<feature type="transmembrane region" description="Helical" evidence="12">
    <location>
        <begin position="161"/>
        <end position="182"/>
    </location>
</feature>
<evidence type="ECO:0000256" key="10">
    <source>
        <dbReference type="ARBA" id="ARBA00039382"/>
    </source>
</evidence>
<feature type="transmembrane region" description="Helical" evidence="12">
    <location>
        <begin position="213"/>
        <end position="235"/>
    </location>
</feature>
<feature type="transmembrane region" description="Helical" evidence="12">
    <location>
        <begin position="389"/>
        <end position="410"/>
    </location>
</feature>
<feature type="transmembrane region" description="Helical" evidence="12">
    <location>
        <begin position="281"/>
        <end position="303"/>
    </location>
</feature>
<protein>
    <recommendedName>
        <fullName evidence="10">Autoinducer 2 import system permease protein LsrC</fullName>
    </recommendedName>
</protein>
<keyword evidence="7 12" id="KW-1133">Transmembrane helix</keyword>
<keyword evidence="6 12" id="KW-0812">Transmembrane</keyword>
<comment type="subcellular location">
    <subcellularLocation>
        <location evidence="1">Cell membrane</location>
        <topology evidence="1">Multi-pass membrane protein</topology>
    </subcellularLocation>
</comment>
<comment type="caution">
    <text evidence="13">The sequence shown here is derived from an EMBL/GenBank/DDBJ whole genome shotgun (WGS) entry which is preliminary data.</text>
</comment>
<evidence type="ECO:0000256" key="8">
    <source>
        <dbReference type="ARBA" id="ARBA00023136"/>
    </source>
</evidence>
<dbReference type="GO" id="GO:0005886">
    <property type="term" value="C:plasma membrane"/>
    <property type="evidence" value="ECO:0007669"/>
    <property type="project" value="UniProtKB-SubCell"/>
</dbReference>